<dbReference type="InterPro" id="IPR003877">
    <property type="entry name" value="SPRY_dom"/>
</dbReference>
<evidence type="ECO:0000259" key="9">
    <source>
        <dbReference type="PROSITE" id="PS50119"/>
    </source>
</evidence>
<dbReference type="SMART" id="SM00184">
    <property type="entry name" value="RING"/>
    <property type="match status" value="1"/>
</dbReference>
<evidence type="ECO:0000256" key="2">
    <source>
        <dbReference type="ARBA" id="ARBA00022723"/>
    </source>
</evidence>
<dbReference type="InterPro" id="IPR001870">
    <property type="entry name" value="B30.2/SPRY"/>
</dbReference>
<dbReference type="PROSITE" id="PS50089">
    <property type="entry name" value="ZF_RING_2"/>
    <property type="match status" value="1"/>
</dbReference>
<dbReference type="InterPro" id="IPR006574">
    <property type="entry name" value="PRY"/>
</dbReference>
<dbReference type="Gene3D" id="3.30.40.10">
    <property type="entry name" value="Zinc/RING finger domain, C3HC4 (zinc finger)"/>
    <property type="match status" value="1"/>
</dbReference>
<dbReference type="PROSITE" id="PS50119">
    <property type="entry name" value="ZF_BBOX"/>
    <property type="match status" value="1"/>
</dbReference>
<sequence>MMAEAGVSVDQEQFNCPICLDLLTDPVTIPCGHSYCMYCIKGYWDQDNQNGLYSCPQCRETFVLRPVLKKNTLINGIVENLKSMQSQEPAEPGKIASGTTKARICKVVASCEGTVFQKKICAHHRKALEFYCYTDQLSICHCCKVTEHKDHETCFVTTERTEKERQLCAKQKKSKQRIQEREKALLDLKEAVKSLKCSAQAAVEESERVFHDLIKFIEKRRCEVIELIRDQERAGVAQAEGDLLRLEEEIIKMRERDAELEQISHTEDNIKFLQNFLKLLTPSEREDLPIIANPNSAFGDVIKSVIELKKHMEDYCKKEEVRNPIKVNSVQIILSSDPKTRNEFLQYSCPLTLDPNTAHRNLCLSEGNTKVTHVDKVEPRPDHAERFDGLPQVLGAKALSGRCYWEIEWEEKGGVSVAISYKHIGRKGHGYEQRFGNNPYSWALECFPHWCSFRHKNNVTKLAIIPKESRLGVYLDQRGGSLSFYSVSDAVMTLLHQVQTTFTQPLYPGFLIWFGASVKICFQNTNH</sequence>
<dbReference type="InterPro" id="IPR013320">
    <property type="entry name" value="ConA-like_dom_sf"/>
</dbReference>
<evidence type="ECO:0000256" key="7">
    <source>
        <dbReference type="SAM" id="Coils"/>
    </source>
</evidence>
<dbReference type="Pfam" id="PF13765">
    <property type="entry name" value="PRY"/>
    <property type="match status" value="1"/>
</dbReference>
<evidence type="ECO:0000256" key="6">
    <source>
        <dbReference type="PROSITE-ProRule" id="PRU00024"/>
    </source>
</evidence>
<evidence type="ECO:0000259" key="10">
    <source>
        <dbReference type="PROSITE" id="PS50188"/>
    </source>
</evidence>
<dbReference type="Pfam" id="PF00622">
    <property type="entry name" value="SPRY"/>
    <property type="match status" value="1"/>
</dbReference>
<dbReference type="SUPFAM" id="SSF49899">
    <property type="entry name" value="Concanavalin A-like lectins/glucanases"/>
    <property type="match status" value="1"/>
</dbReference>
<keyword evidence="4" id="KW-0862">Zinc</keyword>
<reference evidence="11" key="2">
    <citation type="submission" date="2025-08" db="UniProtKB">
        <authorList>
            <consortium name="Ensembl"/>
        </authorList>
    </citation>
    <scope>IDENTIFICATION</scope>
</reference>
<dbReference type="PROSITE" id="PS00518">
    <property type="entry name" value="ZF_RING_1"/>
    <property type="match status" value="1"/>
</dbReference>
<dbReference type="InterPro" id="IPR003879">
    <property type="entry name" value="Butyrophylin_SPRY"/>
</dbReference>
<evidence type="ECO:0000256" key="3">
    <source>
        <dbReference type="ARBA" id="ARBA00022771"/>
    </source>
</evidence>
<dbReference type="GO" id="GO:0005737">
    <property type="term" value="C:cytoplasm"/>
    <property type="evidence" value="ECO:0007669"/>
    <property type="project" value="UniProtKB-ARBA"/>
</dbReference>
<keyword evidence="3 6" id="KW-0863">Zinc-finger</keyword>
<dbReference type="Pfam" id="PF25600">
    <property type="entry name" value="TRIM_CC"/>
    <property type="match status" value="1"/>
</dbReference>
<dbReference type="GeneID" id="114768815"/>
<dbReference type="GO" id="GO:0045087">
    <property type="term" value="P:innate immune response"/>
    <property type="evidence" value="ECO:0007669"/>
    <property type="project" value="UniProtKB-KW"/>
</dbReference>
<feature type="domain" description="B30.2/SPRY" evidence="10">
    <location>
        <begin position="331"/>
        <end position="527"/>
    </location>
</feature>
<dbReference type="InterPro" id="IPR051051">
    <property type="entry name" value="E3_ubiq-ligase_TRIM/RNF"/>
</dbReference>
<dbReference type="InterPro" id="IPR000315">
    <property type="entry name" value="Znf_B-box"/>
</dbReference>
<dbReference type="CDD" id="cd16040">
    <property type="entry name" value="SPRY_PRY_SNTX"/>
    <property type="match status" value="1"/>
</dbReference>
<dbReference type="InterPro" id="IPR043136">
    <property type="entry name" value="B30.2/SPRY_sf"/>
</dbReference>
<dbReference type="PRINTS" id="PR01407">
    <property type="entry name" value="BUTYPHLNCDUF"/>
</dbReference>
<proteinExistence type="predicted"/>
<evidence type="ECO:0008006" key="13">
    <source>
        <dbReference type="Google" id="ProtNLM"/>
    </source>
</evidence>
<feature type="domain" description="RING-type" evidence="8">
    <location>
        <begin position="16"/>
        <end position="59"/>
    </location>
</feature>
<dbReference type="Ensembl" id="ENSDCDT00010035568.1">
    <property type="protein sequence ID" value="ENSDCDP00010028792.1"/>
    <property type="gene ID" value="ENSDCDG00010018170.1"/>
</dbReference>
<dbReference type="InterPro" id="IPR013083">
    <property type="entry name" value="Znf_RING/FYVE/PHD"/>
</dbReference>
<dbReference type="GO" id="GO:0008270">
    <property type="term" value="F:zinc ion binding"/>
    <property type="evidence" value="ECO:0007669"/>
    <property type="project" value="UniProtKB-KW"/>
</dbReference>
<dbReference type="Proteomes" id="UP000694580">
    <property type="component" value="Chromosome 19"/>
</dbReference>
<feature type="coiled-coil region" evidence="7">
    <location>
        <begin position="229"/>
        <end position="263"/>
    </location>
</feature>
<keyword evidence="12" id="KW-1185">Reference proteome</keyword>
<dbReference type="InterPro" id="IPR058030">
    <property type="entry name" value="TRIM8/14/16/25/29/45/65_CC"/>
</dbReference>
<evidence type="ECO:0000313" key="12">
    <source>
        <dbReference type="Proteomes" id="UP000694580"/>
    </source>
</evidence>
<keyword evidence="1" id="KW-0399">Innate immunity</keyword>
<evidence type="ECO:0000256" key="4">
    <source>
        <dbReference type="ARBA" id="ARBA00022833"/>
    </source>
</evidence>
<accession>A0AAY4C6Y5</accession>
<name>A0AAY4C6Y5_9TELE</name>
<gene>
    <name evidence="11" type="primary">LOC114768815</name>
</gene>
<dbReference type="PANTHER" id="PTHR25465">
    <property type="entry name" value="B-BOX DOMAIN CONTAINING"/>
    <property type="match status" value="1"/>
</dbReference>
<dbReference type="Gene3D" id="3.30.160.60">
    <property type="entry name" value="Classic Zinc Finger"/>
    <property type="match status" value="1"/>
</dbReference>
<evidence type="ECO:0000256" key="1">
    <source>
        <dbReference type="ARBA" id="ARBA00022588"/>
    </source>
</evidence>
<dbReference type="Pfam" id="PF00643">
    <property type="entry name" value="zf-B_box"/>
    <property type="match status" value="1"/>
</dbReference>
<dbReference type="InterPro" id="IPR001841">
    <property type="entry name" value="Znf_RING"/>
</dbReference>
<dbReference type="RefSeq" id="XP_028816950.1">
    <property type="nucleotide sequence ID" value="XM_028961117.1"/>
</dbReference>
<dbReference type="GeneTree" id="ENSGT01150000286899"/>
<keyword evidence="7" id="KW-0175">Coiled coil</keyword>
<reference evidence="11" key="3">
    <citation type="submission" date="2025-09" db="UniProtKB">
        <authorList>
            <consortium name="Ensembl"/>
        </authorList>
    </citation>
    <scope>IDENTIFICATION</scope>
</reference>
<dbReference type="InterPro" id="IPR017907">
    <property type="entry name" value="Znf_RING_CS"/>
</dbReference>
<evidence type="ECO:0000259" key="8">
    <source>
        <dbReference type="PROSITE" id="PS50089"/>
    </source>
</evidence>
<reference evidence="11 12" key="1">
    <citation type="submission" date="2020-06" db="EMBL/GenBank/DDBJ databases">
        <authorList>
            <consortium name="Wellcome Sanger Institute Data Sharing"/>
        </authorList>
    </citation>
    <scope>NUCLEOTIDE SEQUENCE [LARGE SCALE GENOMIC DNA]</scope>
</reference>
<dbReference type="SMART" id="SM00449">
    <property type="entry name" value="SPRY"/>
    <property type="match status" value="1"/>
</dbReference>
<dbReference type="PROSITE" id="PS50188">
    <property type="entry name" value="B302_SPRY"/>
    <property type="match status" value="1"/>
</dbReference>
<dbReference type="PANTHER" id="PTHR25465:SF5">
    <property type="entry name" value="E3 UBIQUITIN_ISG15 LIGASE TRIM25-RELATED"/>
    <property type="match status" value="1"/>
</dbReference>
<feature type="domain" description="B box-type" evidence="9">
    <location>
        <begin position="116"/>
        <end position="156"/>
    </location>
</feature>
<protein>
    <recommendedName>
        <fullName evidence="13">Tripartite motif-containing protein 16-like</fullName>
    </recommendedName>
</protein>
<evidence type="ECO:0000256" key="5">
    <source>
        <dbReference type="ARBA" id="ARBA00022859"/>
    </source>
</evidence>
<dbReference type="Pfam" id="PF15227">
    <property type="entry name" value="zf-C3HC4_4"/>
    <property type="match status" value="1"/>
</dbReference>
<keyword evidence="5" id="KW-0391">Immunity</keyword>
<dbReference type="SMART" id="SM00589">
    <property type="entry name" value="PRY"/>
    <property type="match status" value="1"/>
</dbReference>
<evidence type="ECO:0000313" key="11">
    <source>
        <dbReference type="Ensembl" id="ENSDCDP00010028792.1"/>
    </source>
</evidence>
<dbReference type="Gene3D" id="2.60.120.920">
    <property type="match status" value="1"/>
</dbReference>
<keyword evidence="2" id="KW-0479">Metal-binding</keyword>
<dbReference type="AlphaFoldDB" id="A0AAY4C6Y5"/>
<organism evidence="11 12">
    <name type="scientific">Denticeps clupeoides</name>
    <name type="common">denticle herring</name>
    <dbReference type="NCBI Taxonomy" id="299321"/>
    <lineage>
        <taxon>Eukaryota</taxon>
        <taxon>Metazoa</taxon>
        <taxon>Chordata</taxon>
        <taxon>Craniata</taxon>
        <taxon>Vertebrata</taxon>
        <taxon>Euteleostomi</taxon>
        <taxon>Actinopterygii</taxon>
        <taxon>Neopterygii</taxon>
        <taxon>Teleostei</taxon>
        <taxon>Clupei</taxon>
        <taxon>Clupeiformes</taxon>
        <taxon>Denticipitoidei</taxon>
        <taxon>Denticipitidae</taxon>
        <taxon>Denticeps</taxon>
    </lineage>
</organism>
<dbReference type="SUPFAM" id="SSF57850">
    <property type="entry name" value="RING/U-box"/>
    <property type="match status" value="1"/>
</dbReference>
<dbReference type="SUPFAM" id="SSF57845">
    <property type="entry name" value="B-box zinc-binding domain"/>
    <property type="match status" value="1"/>
</dbReference>
<dbReference type="CDD" id="cd19769">
    <property type="entry name" value="Bbox2_TRIM16-like"/>
    <property type="match status" value="1"/>
</dbReference>